<evidence type="ECO:0000256" key="4">
    <source>
        <dbReference type="SAM" id="MobiDB-lite"/>
    </source>
</evidence>
<dbReference type="GO" id="GO:0032259">
    <property type="term" value="P:methylation"/>
    <property type="evidence" value="ECO:0007669"/>
    <property type="project" value="UniProtKB-KW"/>
</dbReference>
<feature type="domain" description="Methyltransferase" evidence="5">
    <location>
        <begin position="196"/>
        <end position="292"/>
    </location>
</feature>
<accession>A0A381UQZ7</accession>
<dbReference type="AlphaFoldDB" id="A0A381UQZ7"/>
<gene>
    <name evidence="6" type="ORF">METZ01_LOCUS83443</name>
</gene>
<dbReference type="EMBL" id="UINC01006951">
    <property type="protein sequence ID" value="SVA30589.1"/>
    <property type="molecule type" value="Genomic_DNA"/>
</dbReference>
<dbReference type="InterPro" id="IPR029063">
    <property type="entry name" value="SAM-dependent_MTases_sf"/>
</dbReference>
<dbReference type="PANTHER" id="PTHR43464">
    <property type="entry name" value="METHYLTRANSFERASE"/>
    <property type="match status" value="1"/>
</dbReference>
<dbReference type="CDD" id="cd02440">
    <property type="entry name" value="AdoMet_MTases"/>
    <property type="match status" value="1"/>
</dbReference>
<dbReference type="InterPro" id="IPR041698">
    <property type="entry name" value="Methyltransf_25"/>
</dbReference>
<dbReference type="PANTHER" id="PTHR43464:SF19">
    <property type="entry name" value="UBIQUINONE BIOSYNTHESIS O-METHYLTRANSFERASE, MITOCHONDRIAL"/>
    <property type="match status" value="1"/>
</dbReference>
<evidence type="ECO:0000259" key="5">
    <source>
        <dbReference type="Pfam" id="PF13649"/>
    </source>
</evidence>
<keyword evidence="1" id="KW-0489">Methyltransferase</keyword>
<keyword evidence="3" id="KW-0949">S-adenosyl-L-methionine</keyword>
<dbReference type="Pfam" id="PF13649">
    <property type="entry name" value="Methyltransf_25"/>
    <property type="match status" value="1"/>
</dbReference>
<dbReference type="SUPFAM" id="SSF53335">
    <property type="entry name" value="S-adenosyl-L-methionine-dependent methyltransferases"/>
    <property type="match status" value="1"/>
</dbReference>
<dbReference type="Gene3D" id="3.40.50.150">
    <property type="entry name" value="Vaccinia Virus protein VP39"/>
    <property type="match status" value="1"/>
</dbReference>
<dbReference type="GO" id="GO:0008168">
    <property type="term" value="F:methyltransferase activity"/>
    <property type="evidence" value="ECO:0007669"/>
    <property type="project" value="UniProtKB-KW"/>
</dbReference>
<evidence type="ECO:0000313" key="6">
    <source>
        <dbReference type="EMBL" id="SVA30589.1"/>
    </source>
</evidence>
<sequence>MTSSKQKHSMQPQPNHDESVRQDFVTDLRAFLTDEIFSKIVPYYEKNVEPEFVKEQSRKPKDKSEVRDLMLKDKSYQSWSLLQRLSQQMMFTSVIDTVERTLNDLIDRSKLHNSLGTLELDNKVEVPRYLTAYDIHQQPGGYHTEKIEDDIAPGVVYDISLPIYSRNSMGDENDLLSQAIIGHMQKHIKMPEPESILDMGCAIGNSTLPLAKIFPSAKIHGIDVASPCLRYAHARANALGVTAHFSQQNAEQTTFEDATFDLITSCLLLHETSHDAIPKIIYETYRLLKPGGWMIHLDVYPFHRETIEPLYDFLKDWEVTNNNENFSGALRNMNLQQIFEDAGFSKETIEFTSAEAIAQYTKGYTGDFYLKLPIYLAQKPKTA</sequence>
<feature type="region of interest" description="Disordered" evidence="4">
    <location>
        <begin position="1"/>
        <end position="21"/>
    </location>
</feature>
<evidence type="ECO:0000256" key="2">
    <source>
        <dbReference type="ARBA" id="ARBA00022679"/>
    </source>
</evidence>
<organism evidence="6">
    <name type="scientific">marine metagenome</name>
    <dbReference type="NCBI Taxonomy" id="408172"/>
    <lineage>
        <taxon>unclassified sequences</taxon>
        <taxon>metagenomes</taxon>
        <taxon>ecological metagenomes</taxon>
    </lineage>
</organism>
<name>A0A381UQZ7_9ZZZZ</name>
<proteinExistence type="predicted"/>
<evidence type="ECO:0000256" key="1">
    <source>
        <dbReference type="ARBA" id="ARBA00022603"/>
    </source>
</evidence>
<evidence type="ECO:0000256" key="3">
    <source>
        <dbReference type="ARBA" id="ARBA00022691"/>
    </source>
</evidence>
<reference evidence="6" key="1">
    <citation type="submission" date="2018-05" db="EMBL/GenBank/DDBJ databases">
        <authorList>
            <person name="Lanie J.A."/>
            <person name="Ng W.-L."/>
            <person name="Kazmierczak K.M."/>
            <person name="Andrzejewski T.M."/>
            <person name="Davidsen T.M."/>
            <person name="Wayne K.J."/>
            <person name="Tettelin H."/>
            <person name="Glass J.I."/>
            <person name="Rusch D."/>
            <person name="Podicherti R."/>
            <person name="Tsui H.-C.T."/>
            <person name="Winkler M.E."/>
        </authorList>
    </citation>
    <scope>NUCLEOTIDE SEQUENCE</scope>
</reference>
<protein>
    <recommendedName>
        <fullName evidence="5">Methyltransferase domain-containing protein</fullName>
    </recommendedName>
</protein>
<keyword evidence="2" id="KW-0808">Transferase</keyword>